<dbReference type="PANTHER" id="PTHR32494:SF19">
    <property type="entry name" value="ALLANTOATE DEIMINASE-RELATED"/>
    <property type="match status" value="1"/>
</dbReference>
<feature type="binding site" evidence="8">
    <location>
        <position position="290"/>
    </location>
    <ligand>
        <name>allantoate</name>
        <dbReference type="ChEBI" id="CHEBI:17536"/>
    </ligand>
</feature>
<dbReference type="Gene3D" id="3.30.70.360">
    <property type="match status" value="1"/>
</dbReference>
<feature type="binding site" evidence="7">
    <location>
        <position position="93"/>
    </location>
    <ligand>
        <name>Zn(2+)</name>
        <dbReference type="ChEBI" id="CHEBI:29105"/>
        <label>1</label>
    </ligand>
</feature>
<evidence type="ECO:0000259" key="9">
    <source>
        <dbReference type="Pfam" id="PF07687"/>
    </source>
</evidence>
<keyword evidence="4 7" id="KW-0479">Metal-binding</keyword>
<evidence type="ECO:0000256" key="2">
    <source>
        <dbReference type="ARBA" id="ARBA00006153"/>
    </source>
</evidence>
<feature type="binding site" evidence="8">
    <location>
        <position position="217"/>
    </location>
    <ligand>
        <name>allantoate</name>
        <dbReference type="ChEBI" id="CHEBI:17536"/>
    </ligand>
</feature>
<feature type="binding site" evidence="7">
    <location>
        <position position="384"/>
    </location>
    <ligand>
        <name>Zn(2+)</name>
        <dbReference type="ChEBI" id="CHEBI:29105"/>
        <label>2</label>
    </ligand>
</feature>
<comment type="similarity">
    <text evidence="2">Belongs to the peptidase M20 family.</text>
</comment>
<feature type="binding site" evidence="7">
    <location>
        <position position="192"/>
    </location>
    <ligand>
        <name>Zn(2+)</name>
        <dbReference type="ChEBI" id="CHEBI:29105"/>
        <label>1</label>
    </ligand>
</feature>
<protein>
    <submittedName>
        <fullName evidence="10">Allantoate deiminase</fullName>
    </submittedName>
</protein>
<evidence type="ECO:0000256" key="3">
    <source>
        <dbReference type="ARBA" id="ARBA00011738"/>
    </source>
</evidence>
<gene>
    <name evidence="10" type="ORF">SAMN05216167_101120</name>
</gene>
<accession>A0A1I1F0Y6</accession>
<comment type="cofactor">
    <cofactor evidence="1">
        <name>Mn(2+)</name>
        <dbReference type="ChEBI" id="CHEBI:29035"/>
    </cofactor>
</comment>
<evidence type="ECO:0000313" key="10">
    <source>
        <dbReference type="EMBL" id="SFB92931.1"/>
    </source>
</evidence>
<keyword evidence="5" id="KW-0378">Hydrolase</keyword>
<keyword evidence="7" id="KW-0862">Zinc</keyword>
<dbReference type="Gene3D" id="3.40.630.10">
    <property type="entry name" value="Zn peptidases"/>
    <property type="match status" value="1"/>
</dbReference>
<evidence type="ECO:0000313" key="11">
    <source>
        <dbReference type="Proteomes" id="UP000198598"/>
    </source>
</evidence>
<dbReference type="PANTHER" id="PTHR32494">
    <property type="entry name" value="ALLANTOATE DEIMINASE-RELATED"/>
    <property type="match status" value="1"/>
</dbReference>
<sequence>MTDYQKRAKNVLTKINELAAISDDPTCVNRTFGTTAFQQGSRLIQTWMQGIGLQTRVDAIGNVRGRFVSPIAGAKTFVIASHMDTVVNAGKFDGPMGVLMGLDLIENLIRSGETLPFTLELIAFSDEEGVRFHTTYLGSKVVAGSFDTSLLDRKDESGTSLGDLIQSMGGVLSQLVNDAVKSDDWLGYFEIHIEQGPVLYERNVPMALVTAIAGQKRVEITFTGMAGHAGTVPMDMRQDALCAAAEFILEVERFGFINTHNLVATVGKLNVVNAASNVIPGEVVCSLDVRSHDVAALEAAYQSIQTVCANICAERSISFHWNLVQETAPVACDPAMNELLAQSITESHYDVIRLVSGAGHDGVPISQVSPIAMLFVRCFKGISHNPLEDVDLSDMAATLRVADTFMNHIIELETSRNGATRRFETFGKLANR</sequence>
<keyword evidence="6" id="KW-0464">Manganese</keyword>
<dbReference type="PIRSF" id="PIRSF001235">
    <property type="entry name" value="Amidase_carbamoylase"/>
    <property type="match status" value="1"/>
</dbReference>
<dbReference type="InterPro" id="IPR002933">
    <property type="entry name" value="Peptidase_M20"/>
</dbReference>
<dbReference type="SUPFAM" id="SSF55031">
    <property type="entry name" value="Bacterial exopeptidase dimerisation domain"/>
    <property type="match status" value="1"/>
</dbReference>
<evidence type="ECO:0000256" key="5">
    <source>
        <dbReference type="ARBA" id="ARBA00022801"/>
    </source>
</evidence>
<dbReference type="InterPro" id="IPR011650">
    <property type="entry name" value="Peptidase_M20_dimer"/>
</dbReference>
<dbReference type="RefSeq" id="WP_093822531.1">
    <property type="nucleotide sequence ID" value="NZ_FOLQ01000001.1"/>
</dbReference>
<dbReference type="AlphaFoldDB" id="A0A1I1F0Y6"/>
<dbReference type="OrthoDB" id="9769665at2"/>
<feature type="domain" description="Peptidase M20 dimerisation" evidence="9">
    <location>
        <begin position="213"/>
        <end position="313"/>
    </location>
</feature>
<comment type="subunit">
    <text evidence="3">Homodimer.</text>
</comment>
<feature type="binding site" evidence="7">
    <location>
        <position position="128"/>
    </location>
    <ligand>
        <name>Zn(2+)</name>
        <dbReference type="ChEBI" id="CHEBI:29105"/>
        <label>2</label>
    </ligand>
</feature>
<feature type="binding site" evidence="8">
    <location>
        <position position="277"/>
    </location>
    <ligand>
        <name>allantoate</name>
        <dbReference type="ChEBI" id="CHEBI:17536"/>
    </ligand>
</feature>
<reference evidence="10 11" key="1">
    <citation type="submission" date="2016-10" db="EMBL/GenBank/DDBJ databases">
        <authorList>
            <person name="de Groot N.N."/>
        </authorList>
    </citation>
    <scope>NUCLEOTIDE SEQUENCE [LARGE SCALE GENOMIC DNA]</scope>
    <source>
        <strain evidence="10 11">DSM 26130</strain>
    </source>
</reference>
<dbReference type="SUPFAM" id="SSF53187">
    <property type="entry name" value="Zn-dependent exopeptidases"/>
    <property type="match status" value="1"/>
</dbReference>
<dbReference type="InterPro" id="IPR036264">
    <property type="entry name" value="Bact_exopeptidase_dim_dom"/>
</dbReference>
<dbReference type="CDD" id="cd03884">
    <property type="entry name" value="M20_bAS"/>
    <property type="match status" value="1"/>
</dbReference>
<organism evidence="10 11">
    <name type="scientific">Spirosoma endophyticum</name>
    <dbReference type="NCBI Taxonomy" id="662367"/>
    <lineage>
        <taxon>Bacteria</taxon>
        <taxon>Pseudomonadati</taxon>
        <taxon>Bacteroidota</taxon>
        <taxon>Cytophagia</taxon>
        <taxon>Cytophagales</taxon>
        <taxon>Cytophagaceae</taxon>
        <taxon>Spirosoma</taxon>
    </lineage>
</organism>
<evidence type="ECO:0000256" key="7">
    <source>
        <dbReference type="PIRSR" id="PIRSR001235-1"/>
    </source>
</evidence>
<proteinExistence type="inferred from homology"/>
<feature type="binding site" evidence="7">
    <location>
        <position position="93"/>
    </location>
    <ligand>
        <name>Zn(2+)</name>
        <dbReference type="ChEBI" id="CHEBI:29105"/>
        <label>2</label>
    </ligand>
</feature>
<name>A0A1I1F0Y6_9BACT</name>
<dbReference type="Pfam" id="PF01546">
    <property type="entry name" value="Peptidase_M20"/>
    <property type="match status" value="1"/>
</dbReference>
<evidence type="ECO:0000256" key="6">
    <source>
        <dbReference type="ARBA" id="ARBA00023211"/>
    </source>
</evidence>
<keyword evidence="11" id="KW-1185">Reference proteome</keyword>
<dbReference type="GO" id="GO:0016813">
    <property type="term" value="F:hydrolase activity, acting on carbon-nitrogen (but not peptide) bonds, in linear amidines"/>
    <property type="evidence" value="ECO:0007669"/>
    <property type="project" value="InterPro"/>
</dbReference>
<dbReference type="STRING" id="662367.SAMN05216167_101120"/>
<dbReference type="NCBIfam" id="TIGR01879">
    <property type="entry name" value="hydantase"/>
    <property type="match status" value="1"/>
</dbReference>
<evidence type="ECO:0000256" key="1">
    <source>
        <dbReference type="ARBA" id="ARBA00001936"/>
    </source>
</evidence>
<evidence type="ECO:0000256" key="4">
    <source>
        <dbReference type="ARBA" id="ARBA00022723"/>
    </source>
</evidence>
<comment type="cofactor">
    <cofactor evidence="7">
        <name>Zn(2+)</name>
        <dbReference type="ChEBI" id="CHEBI:29105"/>
    </cofactor>
    <text evidence="7">Binds 2 Zn(2+) ions per subunit.</text>
</comment>
<dbReference type="Pfam" id="PF07687">
    <property type="entry name" value="M20_dimer"/>
    <property type="match status" value="1"/>
</dbReference>
<dbReference type="InterPro" id="IPR010158">
    <property type="entry name" value="Amidase_Cbmase"/>
</dbReference>
<evidence type="ECO:0000256" key="8">
    <source>
        <dbReference type="PIRSR" id="PIRSR001235-2"/>
    </source>
</evidence>
<dbReference type="GO" id="GO:0046872">
    <property type="term" value="F:metal ion binding"/>
    <property type="evidence" value="ECO:0007669"/>
    <property type="project" value="UniProtKB-KW"/>
</dbReference>
<feature type="binding site" evidence="7">
    <location>
        <position position="82"/>
    </location>
    <ligand>
        <name>Zn(2+)</name>
        <dbReference type="ChEBI" id="CHEBI:29105"/>
        <label>1</label>
    </ligand>
</feature>
<dbReference type="EMBL" id="FOLQ01000001">
    <property type="protein sequence ID" value="SFB92931.1"/>
    <property type="molecule type" value="Genomic_DNA"/>
</dbReference>
<dbReference type="Proteomes" id="UP000198598">
    <property type="component" value="Unassembled WGS sequence"/>
</dbReference>
<dbReference type="NCBIfam" id="NF006775">
    <property type="entry name" value="PRK09290.2-5"/>
    <property type="match status" value="1"/>
</dbReference>